<keyword evidence="2" id="KW-0378">Hydrolase</keyword>
<accession>A0A9X3Z0B8</accession>
<dbReference type="Proteomes" id="UP001140230">
    <property type="component" value="Unassembled WGS sequence"/>
</dbReference>
<dbReference type="Gene3D" id="2.60.40.1180">
    <property type="entry name" value="Golgi alpha-mannosidase II"/>
    <property type="match status" value="1"/>
</dbReference>
<evidence type="ECO:0000313" key="2">
    <source>
        <dbReference type="EMBL" id="MDC8637843.1"/>
    </source>
</evidence>
<sequence length="505" mass="54977">MRFDVHADRQRTPISPLIYGINGGDFADPRIKRLTFNRGGGNRITAYNWENNASNAGSDFHNQNDGYLSESDVPGAAWTGEIAQTLATGASYVLSVPMEAHVSADKNGEGDVNLTPDFIDSRFVRSLPRKNAPFALVPNLTDKVVYQDEFVHFLKMRFPSAFSGATARIAFMLDNEPDLWAKTHRRLRGSSTDADGAKLTYAELFERSEDYAAAIKDVAPNALVFGPASYGWSGYRDLDGAPDANGRDFLDAYLSEMSNYETVHGRRLLDVLDLHWYPEATGGGLRITEGGDGPAIAAARLQAPRSLDDATYTETSWIAQSETKGPINLIPRIKAKIAANYPGTKLSFSEYNYGGPDHISGGVAQANVLGIFGTQGVYAANMWPLSRTYPFILAGFEMFRNFDGRGGAFGDMSVQTTTTDGAATAIYASVDAGNNGRMVLVMINRSDRTLETATRLRGAQRFSRGQAYRLEGKESRPRDAGTFAISGPGFELSLPAFSVTTVELK</sequence>
<organism evidence="2 3">
    <name type="scientific">Xanthomonas hortorum pv. hederae</name>
    <dbReference type="NCBI Taxonomy" id="453603"/>
    <lineage>
        <taxon>Bacteria</taxon>
        <taxon>Pseudomonadati</taxon>
        <taxon>Pseudomonadota</taxon>
        <taxon>Gammaproteobacteria</taxon>
        <taxon>Lysobacterales</taxon>
        <taxon>Lysobacteraceae</taxon>
        <taxon>Xanthomonas</taxon>
    </lineage>
</organism>
<dbReference type="Pfam" id="PF12891">
    <property type="entry name" value="Glyco_hydro_44"/>
    <property type="match status" value="1"/>
</dbReference>
<dbReference type="InterPro" id="IPR017853">
    <property type="entry name" value="GH"/>
</dbReference>
<comment type="caution">
    <text evidence="2">The sequence shown here is derived from an EMBL/GenBank/DDBJ whole genome shotgun (WGS) entry which is preliminary data.</text>
</comment>
<dbReference type="InterPro" id="IPR013780">
    <property type="entry name" value="Glyco_hydro_b"/>
</dbReference>
<reference evidence="2" key="1">
    <citation type="journal article" date="2022" name="Phytopathology">
        <title>Whole genome sequencing-based tracing of a 2022 introduction and outbreak of Xanthomonas hortorum pv. pelargonii.</title>
        <authorList>
            <person name="Iruegas Bocardo F."/>
            <person name="Weisberg A.J."/>
            <person name="Riutta E.R."/>
            <person name="Kilday K.B."/>
            <person name="Bonkowski J.C."/>
            <person name="Creswell T.C."/>
            <person name="Daughtrey M."/>
            <person name="Rane K.K."/>
            <person name="Grunwald N.J."/>
            <person name="Chang J.H."/>
            <person name="Putnam M."/>
        </authorList>
    </citation>
    <scope>NUCLEOTIDE SEQUENCE</scope>
    <source>
        <strain evidence="2">22-338</strain>
    </source>
</reference>
<dbReference type="InterPro" id="IPR024745">
    <property type="entry name" value="GH44_cat"/>
</dbReference>
<dbReference type="EMBL" id="JANWTP010000020">
    <property type="protein sequence ID" value="MDC8637843.1"/>
    <property type="molecule type" value="Genomic_DNA"/>
</dbReference>
<name>A0A9X3Z0B8_9XANT</name>
<reference evidence="2" key="2">
    <citation type="submission" date="2022-08" db="EMBL/GenBank/DDBJ databases">
        <authorList>
            <person name="Iruegas-Bocardo F."/>
            <person name="Weisberg A.J."/>
            <person name="Riutta E.R."/>
            <person name="Kilday K."/>
            <person name="Bonkowski J.C."/>
            <person name="Creswell T."/>
            <person name="Daughtrey M.L."/>
            <person name="Rane K."/>
            <person name="Grunwald N.J."/>
            <person name="Chang J.H."/>
            <person name="Putnam M.L."/>
        </authorList>
    </citation>
    <scope>NUCLEOTIDE SEQUENCE</scope>
    <source>
        <strain evidence="2">22-338</strain>
    </source>
</reference>
<dbReference type="Gene3D" id="3.20.20.80">
    <property type="entry name" value="Glycosidases"/>
    <property type="match status" value="1"/>
</dbReference>
<gene>
    <name evidence="2" type="ORF">NY667_08420</name>
</gene>
<dbReference type="GO" id="GO:0016787">
    <property type="term" value="F:hydrolase activity"/>
    <property type="evidence" value="ECO:0007669"/>
    <property type="project" value="UniProtKB-KW"/>
</dbReference>
<dbReference type="SUPFAM" id="SSF51445">
    <property type="entry name" value="(Trans)glycosidases"/>
    <property type="match status" value="1"/>
</dbReference>
<feature type="domain" description="Glycoside hydrolase family 44 catalytic" evidence="1">
    <location>
        <begin position="53"/>
        <end position="280"/>
    </location>
</feature>
<protein>
    <submittedName>
        <fullName evidence="2">Glycoside hydrolase family 44 protein</fullName>
    </submittedName>
</protein>
<evidence type="ECO:0000259" key="1">
    <source>
        <dbReference type="Pfam" id="PF12891"/>
    </source>
</evidence>
<dbReference type="RefSeq" id="WP_181110746.1">
    <property type="nucleotide sequence ID" value="NZ_CP168173.1"/>
</dbReference>
<proteinExistence type="predicted"/>
<dbReference type="AlphaFoldDB" id="A0A9X3Z0B8"/>
<evidence type="ECO:0000313" key="3">
    <source>
        <dbReference type="Proteomes" id="UP001140230"/>
    </source>
</evidence>